<dbReference type="GO" id="GO:0004180">
    <property type="term" value="F:carboxypeptidase activity"/>
    <property type="evidence" value="ECO:0007669"/>
    <property type="project" value="UniProtKB-KW"/>
</dbReference>
<dbReference type="EMBL" id="UGFG01000001">
    <property type="protein sequence ID" value="STM38990.1"/>
    <property type="molecule type" value="Genomic_DNA"/>
</dbReference>
<dbReference type="FunFam" id="1.10.1370.40:FF:000001">
    <property type="entry name" value="Dipeptidyl carboxypeptidase II"/>
    <property type="match status" value="1"/>
</dbReference>
<dbReference type="Proteomes" id="UP000254429">
    <property type="component" value="Unassembled WGS sequence"/>
</dbReference>
<name>A0A377DTT2_ECOLX</name>
<keyword evidence="1" id="KW-0378">Hydrolase</keyword>
<dbReference type="PANTHER" id="PTHR43660">
    <property type="entry name" value="DIPEPTIDYL CARBOXYPEPTIDASE"/>
    <property type="match status" value="1"/>
</dbReference>
<keyword evidence="1" id="KW-0121">Carboxypeptidase</keyword>
<dbReference type="PANTHER" id="PTHR43660:SF1">
    <property type="entry name" value="DIPEPTIDYL CARBOXYPEPTIDASE"/>
    <property type="match status" value="1"/>
</dbReference>
<dbReference type="AlphaFoldDB" id="A0A377DTT2"/>
<evidence type="ECO:0000313" key="2">
    <source>
        <dbReference type="Proteomes" id="UP000254429"/>
    </source>
</evidence>
<protein>
    <submittedName>
        <fullName evidence="1">Dipeptidyl carboxypeptidase II</fullName>
        <ecNumber evidence="1">3.4.15.5</ecNumber>
    </submittedName>
</protein>
<dbReference type="GO" id="GO:0005829">
    <property type="term" value="C:cytosol"/>
    <property type="evidence" value="ECO:0007669"/>
    <property type="project" value="TreeGrafter"/>
</dbReference>
<organism evidence="1 2">
    <name type="scientific">Escherichia coli</name>
    <dbReference type="NCBI Taxonomy" id="562"/>
    <lineage>
        <taxon>Bacteria</taxon>
        <taxon>Pseudomonadati</taxon>
        <taxon>Pseudomonadota</taxon>
        <taxon>Gammaproteobacteria</taxon>
        <taxon>Enterobacterales</taxon>
        <taxon>Enterobacteriaceae</taxon>
        <taxon>Escherichia</taxon>
    </lineage>
</organism>
<gene>
    <name evidence="1" type="primary">dcp_1</name>
    <name evidence="1" type="ORF">NCTC8500_02787</name>
</gene>
<dbReference type="GO" id="GO:0008241">
    <property type="term" value="F:peptidyl-dipeptidase activity"/>
    <property type="evidence" value="ECO:0007669"/>
    <property type="project" value="UniProtKB-EC"/>
</dbReference>
<dbReference type="EC" id="3.4.15.5" evidence="1"/>
<dbReference type="SUPFAM" id="SSF55486">
    <property type="entry name" value="Metalloproteases ('zincins'), catalytic domain"/>
    <property type="match status" value="1"/>
</dbReference>
<accession>A0A377DTT2</accession>
<dbReference type="GO" id="GO:0006508">
    <property type="term" value="P:proteolysis"/>
    <property type="evidence" value="ECO:0007669"/>
    <property type="project" value="InterPro"/>
</dbReference>
<sequence>MTTMNPFLVQSTLPYLAPHFDQIANHHYRPAFDEGMQQKRAEIAAIALNPQMPDFNNTILALEQSGELLTRVTSVFFAMTAAHTNDELQRLDEQFSAELAELANDIYLNGELFARVDAVWQRRESLGLDSESIRLVEVIHQRFVLAGAKLAPS</sequence>
<proteinExistence type="predicted"/>
<dbReference type="Gene3D" id="1.10.1370.40">
    <property type="match status" value="1"/>
</dbReference>
<keyword evidence="1" id="KW-0645">Protease</keyword>
<evidence type="ECO:0000313" key="1">
    <source>
        <dbReference type="EMBL" id="STM38990.1"/>
    </source>
</evidence>
<reference evidence="1 2" key="1">
    <citation type="submission" date="2018-06" db="EMBL/GenBank/DDBJ databases">
        <authorList>
            <consortium name="Pathogen Informatics"/>
            <person name="Doyle S."/>
        </authorList>
    </citation>
    <scope>NUCLEOTIDE SEQUENCE [LARGE SCALE GENOMIC DNA]</scope>
    <source>
        <strain evidence="1 2">NCTC8500</strain>
    </source>
</reference>
<dbReference type="GO" id="GO:0004222">
    <property type="term" value="F:metalloendopeptidase activity"/>
    <property type="evidence" value="ECO:0007669"/>
    <property type="project" value="InterPro"/>
</dbReference>
<dbReference type="InterPro" id="IPR045090">
    <property type="entry name" value="Pept_M3A_M3B"/>
</dbReference>